<name>A0A7I7X3L1_9MYCO</name>
<keyword evidence="1" id="KW-0175">Coiled coil</keyword>
<accession>A0A7I7X3L1</accession>
<dbReference type="RefSeq" id="WP_163787139.1">
    <property type="nucleotide sequence ID" value="NZ_AP022609.1"/>
</dbReference>
<proteinExistence type="predicted"/>
<gene>
    <name evidence="2" type="ORF">MHIB_23180</name>
</gene>
<reference evidence="2 3" key="1">
    <citation type="journal article" date="2019" name="Emerg. Microbes Infect.">
        <title>Comprehensive subspecies identification of 175 nontuberculous mycobacteria species based on 7547 genomic profiles.</title>
        <authorList>
            <person name="Matsumoto Y."/>
            <person name="Kinjo T."/>
            <person name="Motooka D."/>
            <person name="Nabeya D."/>
            <person name="Jung N."/>
            <person name="Uechi K."/>
            <person name="Horii T."/>
            <person name="Iida T."/>
            <person name="Fujita J."/>
            <person name="Nakamura S."/>
        </authorList>
    </citation>
    <scope>NUCLEOTIDE SEQUENCE [LARGE SCALE GENOMIC DNA]</scope>
    <source>
        <strain evidence="2 3">JCM 13571</strain>
    </source>
</reference>
<organism evidence="2 3">
    <name type="scientific">Mycolicibacter hiberniae</name>
    <dbReference type="NCBI Taxonomy" id="29314"/>
    <lineage>
        <taxon>Bacteria</taxon>
        <taxon>Bacillati</taxon>
        <taxon>Actinomycetota</taxon>
        <taxon>Actinomycetes</taxon>
        <taxon>Mycobacteriales</taxon>
        <taxon>Mycobacteriaceae</taxon>
        <taxon>Mycolicibacter</taxon>
    </lineage>
</organism>
<dbReference type="Proteomes" id="UP000467260">
    <property type="component" value="Chromosome"/>
</dbReference>
<dbReference type="AlphaFoldDB" id="A0A7I7X3L1"/>
<evidence type="ECO:0000256" key="1">
    <source>
        <dbReference type="SAM" id="Coils"/>
    </source>
</evidence>
<dbReference type="KEGG" id="mhib:MHIB_23180"/>
<dbReference type="EMBL" id="AP022609">
    <property type="protein sequence ID" value="BBZ23900.1"/>
    <property type="molecule type" value="Genomic_DNA"/>
</dbReference>
<sequence length="64" mass="7101">MAVDLNELDPETIIYIAQLRRECAAHRVERNAARDELAAVTAERDEARAIGLGLVEQIEALQAK</sequence>
<protein>
    <submittedName>
        <fullName evidence="2">Uncharacterized protein</fullName>
    </submittedName>
</protein>
<evidence type="ECO:0000313" key="2">
    <source>
        <dbReference type="EMBL" id="BBZ23900.1"/>
    </source>
</evidence>
<evidence type="ECO:0000313" key="3">
    <source>
        <dbReference type="Proteomes" id="UP000467260"/>
    </source>
</evidence>
<keyword evidence="3" id="KW-1185">Reference proteome</keyword>
<feature type="coiled-coil region" evidence="1">
    <location>
        <begin position="16"/>
        <end position="50"/>
    </location>
</feature>